<feature type="compositionally biased region" description="Low complexity" evidence="1">
    <location>
        <begin position="418"/>
        <end position="438"/>
    </location>
</feature>
<feature type="region of interest" description="Disordered" evidence="1">
    <location>
        <begin position="23"/>
        <end position="245"/>
    </location>
</feature>
<feature type="compositionally biased region" description="Polar residues" evidence="1">
    <location>
        <begin position="586"/>
        <end position="601"/>
    </location>
</feature>
<feature type="compositionally biased region" description="Basic and acidic residues" evidence="1">
    <location>
        <begin position="380"/>
        <end position="390"/>
    </location>
</feature>
<feature type="compositionally biased region" description="Basic and acidic residues" evidence="1">
    <location>
        <begin position="23"/>
        <end position="59"/>
    </location>
</feature>
<feature type="compositionally biased region" description="Polar residues" evidence="1">
    <location>
        <begin position="229"/>
        <end position="238"/>
    </location>
</feature>
<evidence type="ECO:0000313" key="2">
    <source>
        <dbReference type="EMBL" id="KAK3334550.1"/>
    </source>
</evidence>
<dbReference type="GeneID" id="87867334"/>
<feature type="compositionally biased region" description="Basic and acidic residues" evidence="1">
    <location>
        <begin position="200"/>
        <end position="216"/>
    </location>
</feature>
<feature type="compositionally biased region" description="Low complexity" evidence="1">
    <location>
        <begin position="575"/>
        <end position="585"/>
    </location>
</feature>
<keyword evidence="3" id="KW-1185">Reference proteome</keyword>
<feature type="region of interest" description="Disordered" evidence="1">
    <location>
        <begin position="264"/>
        <end position="438"/>
    </location>
</feature>
<dbReference type="AlphaFoldDB" id="A0AAE0MJJ8"/>
<reference evidence="2" key="1">
    <citation type="journal article" date="2023" name="Mol. Phylogenet. Evol.">
        <title>Genome-scale phylogeny and comparative genomics of the fungal order Sordariales.</title>
        <authorList>
            <person name="Hensen N."/>
            <person name="Bonometti L."/>
            <person name="Westerberg I."/>
            <person name="Brannstrom I.O."/>
            <person name="Guillou S."/>
            <person name="Cros-Aarteil S."/>
            <person name="Calhoun S."/>
            <person name="Haridas S."/>
            <person name="Kuo A."/>
            <person name="Mondo S."/>
            <person name="Pangilinan J."/>
            <person name="Riley R."/>
            <person name="LaButti K."/>
            <person name="Andreopoulos B."/>
            <person name="Lipzen A."/>
            <person name="Chen C."/>
            <person name="Yan M."/>
            <person name="Daum C."/>
            <person name="Ng V."/>
            <person name="Clum A."/>
            <person name="Steindorff A."/>
            <person name="Ohm R.A."/>
            <person name="Martin F."/>
            <person name="Silar P."/>
            <person name="Natvig D.O."/>
            <person name="Lalanne C."/>
            <person name="Gautier V."/>
            <person name="Ament-Velasquez S.L."/>
            <person name="Kruys A."/>
            <person name="Hutchinson M.I."/>
            <person name="Powell A.J."/>
            <person name="Barry K."/>
            <person name="Miller A.N."/>
            <person name="Grigoriev I.V."/>
            <person name="Debuchy R."/>
            <person name="Gladieux P."/>
            <person name="Hiltunen Thoren M."/>
            <person name="Johannesson H."/>
        </authorList>
    </citation>
    <scope>NUCLEOTIDE SEQUENCE</scope>
    <source>
        <strain evidence="2">CBS 560.94</strain>
    </source>
</reference>
<name>A0AAE0MJJ8_9PEZI</name>
<feature type="compositionally biased region" description="Basic and acidic residues" evidence="1">
    <location>
        <begin position="67"/>
        <end position="78"/>
    </location>
</feature>
<feature type="compositionally biased region" description="Basic and acidic residues" evidence="1">
    <location>
        <begin position="158"/>
        <end position="170"/>
    </location>
</feature>
<feature type="compositionally biased region" description="Acidic residues" evidence="1">
    <location>
        <begin position="171"/>
        <end position="182"/>
    </location>
</feature>
<feature type="compositionally biased region" description="Low complexity" evidence="1">
    <location>
        <begin position="391"/>
        <end position="402"/>
    </location>
</feature>
<feature type="region of interest" description="Disordered" evidence="1">
    <location>
        <begin position="561"/>
        <end position="607"/>
    </location>
</feature>
<dbReference type="EMBL" id="JAUEPP010000010">
    <property type="protein sequence ID" value="KAK3334550.1"/>
    <property type="molecule type" value="Genomic_DNA"/>
</dbReference>
<feature type="compositionally biased region" description="Pro residues" evidence="1">
    <location>
        <begin position="120"/>
        <end position="131"/>
    </location>
</feature>
<reference evidence="2" key="2">
    <citation type="submission" date="2023-06" db="EMBL/GenBank/DDBJ databases">
        <authorList>
            <consortium name="Lawrence Berkeley National Laboratory"/>
            <person name="Haridas S."/>
            <person name="Hensen N."/>
            <person name="Bonometti L."/>
            <person name="Westerberg I."/>
            <person name="Brannstrom I.O."/>
            <person name="Guillou S."/>
            <person name="Cros-Aarteil S."/>
            <person name="Calhoun S."/>
            <person name="Kuo A."/>
            <person name="Mondo S."/>
            <person name="Pangilinan J."/>
            <person name="Riley R."/>
            <person name="Labutti K."/>
            <person name="Andreopoulos B."/>
            <person name="Lipzen A."/>
            <person name="Chen C."/>
            <person name="Yanf M."/>
            <person name="Daum C."/>
            <person name="Ng V."/>
            <person name="Clum A."/>
            <person name="Steindorff A."/>
            <person name="Ohm R."/>
            <person name="Martin F."/>
            <person name="Silar P."/>
            <person name="Natvig D."/>
            <person name="Lalanne C."/>
            <person name="Gautier V."/>
            <person name="Ament-Velasquez S.L."/>
            <person name="Kruys A."/>
            <person name="Hutchinson M.I."/>
            <person name="Powell A.J."/>
            <person name="Barry K."/>
            <person name="Miller A.N."/>
            <person name="Grigoriev I.V."/>
            <person name="Debuchy R."/>
            <person name="Gladieux P."/>
            <person name="Thoren M.H."/>
            <person name="Johannesson H."/>
        </authorList>
    </citation>
    <scope>NUCLEOTIDE SEQUENCE</scope>
    <source>
        <strain evidence="2">CBS 560.94</strain>
    </source>
</reference>
<dbReference type="Proteomes" id="UP001278500">
    <property type="component" value="Unassembled WGS sequence"/>
</dbReference>
<accession>A0AAE0MJJ8</accession>
<sequence>MVNGGDSQLWPYPMGFMSNHFDELRTARKEGRPLHRSDTSNQKSDRFHELRTARREGRPLHQSNTSKKRDDPTEERHPGPRYRRPTPHHIEPCRDEGVSEPYPKGDSPLADALRGRSRSSPPPRTRAPTPHPRASAPRMTKKTVRWADPLEQPTPRKIGSEEKGRDSETPEKDEEETPEEDQPCTLRRYRPLSIPRPKRSGSEPEVSKPSCSDRRPTPIFTIEVKLASQARQSPQRSLSPLIPQAMPAPLRISPIKTSTRRVAHAIPSSFSAPEVQTKSATRDFSFEGQPEIIILSPDHRRPHQYLVPEPTQEKHSSSQPTAFSYLKEKPRRPGTVRPRPSDAKPASAEPASTMADISKPALQSSSSTSSFHTAKSFWSDMDKSDSKNRDSSSSPKPVSPIKPGQPQGDVTAVFDRVSSSPSKAAASKIPIPSSASSSSFHAVKNFWNGISGSSSCGAIVDGSEDVKPVFGPSAVADRVGVFKTSKVAELSGYTVNKPVNGPVNVRSSITRIPISCSEAGSVGRDVSKSKSKIPVSSTFSYHVTKTQQSRYVPLRAVSGDSASRSSLKPSADPTSSLSGISSSSSYRTAKSHPNNGSNSDASAFASGPKMTSTALTTAILSSNDSARAEDTPSLQSQLWNDVMNLCISESSSCPQYSDCDDCIWSGQEGVDRCSTVARVDDGKCRGR</sequence>
<dbReference type="RefSeq" id="XP_062676716.1">
    <property type="nucleotide sequence ID" value="XM_062830180.1"/>
</dbReference>
<feature type="compositionally biased region" description="Basic and acidic residues" evidence="1">
    <location>
        <begin position="88"/>
        <end position="97"/>
    </location>
</feature>
<feature type="compositionally biased region" description="Polar residues" evidence="1">
    <location>
        <begin position="561"/>
        <end position="574"/>
    </location>
</feature>
<proteinExistence type="predicted"/>
<evidence type="ECO:0000256" key="1">
    <source>
        <dbReference type="SAM" id="MobiDB-lite"/>
    </source>
</evidence>
<organism evidence="2 3">
    <name type="scientific">Neurospora tetraspora</name>
    <dbReference type="NCBI Taxonomy" id="94610"/>
    <lineage>
        <taxon>Eukaryota</taxon>
        <taxon>Fungi</taxon>
        <taxon>Dikarya</taxon>
        <taxon>Ascomycota</taxon>
        <taxon>Pezizomycotina</taxon>
        <taxon>Sordariomycetes</taxon>
        <taxon>Sordariomycetidae</taxon>
        <taxon>Sordariales</taxon>
        <taxon>Sordariaceae</taxon>
        <taxon>Neurospora</taxon>
    </lineage>
</organism>
<evidence type="ECO:0000313" key="3">
    <source>
        <dbReference type="Proteomes" id="UP001278500"/>
    </source>
</evidence>
<comment type="caution">
    <text evidence="2">The sequence shown here is derived from an EMBL/GenBank/DDBJ whole genome shotgun (WGS) entry which is preliminary data.</text>
</comment>
<gene>
    <name evidence="2" type="ORF">B0H65DRAFT_561663</name>
</gene>
<feature type="compositionally biased region" description="Polar residues" evidence="1">
    <location>
        <begin position="268"/>
        <end position="279"/>
    </location>
</feature>
<protein>
    <submittedName>
        <fullName evidence="2">Uncharacterized protein</fullName>
    </submittedName>
</protein>